<gene>
    <name evidence="1" type="ORF">DNH61_25695</name>
</gene>
<dbReference type="AlphaFoldDB" id="A0A2W1L1G9"/>
<dbReference type="SUPFAM" id="SSF53474">
    <property type="entry name" value="alpha/beta-Hydrolases"/>
    <property type="match status" value="1"/>
</dbReference>
<evidence type="ECO:0000313" key="2">
    <source>
        <dbReference type="Proteomes" id="UP000249522"/>
    </source>
</evidence>
<name>A0A2W1L1G9_9BACL</name>
<protein>
    <recommendedName>
        <fullName evidence="3">Alpha/beta hydrolase</fullName>
    </recommendedName>
</protein>
<dbReference type="RefSeq" id="WP_111149820.1">
    <property type="nucleotide sequence ID" value="NZ_QKRB01000063.1"/>
</dbReference>
<accession>A0A2W1L1G9</accession>
<sequence>MKSITKQQTQTSRGKVLFAKAGEGLPSVILINGGSGPIEGWFKVFHELADETTVFAYNRV</sequence>
<dbReference type="EMBL" id="QKRB01000063">
    <property type="protein sequence ID" value="PZD92893.1"/>
    <property type="molecule type" value="Genomic_DNA"/>
</dbReference>
<dbReference type="Proteomes" id="UP000249522">
    <property type="component" value="Unassembled WGS sequence"/>
</dbReference>
<dbReference type="OrthoDB" id="59888at2"/>
<organism evidence="1 2">
    <name type="scientific">Paenibacillus sambharensis</name>
    <dbReference type="NCBI Taxonomy" id="1803190"/>
    <lineage>
        <taxon>Bacteria</taxon>
        <taxon>Bacillati</taxon>
        <taxon>Bacillota</taxon>
        <taxon>Bacilli</taxon>
        <taxon>Bacillales</taxon>
        <taxon>Paenibacillaceae</taxon>
        <taxon>Paenibacillus</taxon>
    </lineage>
</organism>
<dbReference type="Gene3D" id="3.40.50.1820">
    <property type="entry name" value="alpha/beta hydrolase"/>
    <property type="match status" value="1"/>
</dbReference>
<keyword evidence="2" id="KW-1185">Reference proteome</keyword>
<proteinExistence type="predicted"/>
<dbReference type="InterPro" id="IPR029058">
    <property type="entry name" value="AB_hydrolase_fold"/>
</dbReference>
<evidence type="ECO:0000313" key="1">
    <source>
        <dbReference type="EMBL" id="PZD92893.1"/>
    </source>
</evidence>
<reference evidence="1 2" key="1">
    <citation type="submission" date="2018-06" db="EMBL/GenBank/DDBJ databases">
        <title>Paenibacillus imtechensis sp. nov.</title>
        <authorList>
            <person name="Pinnaka A.K."/>
            <person name="Singh H."/>
            <person name="Kaur M."/>
        </authorList>
    </citation>
    <scope>NUCLEOTIDE SEQUENCE [LARGE SCALE GENOMIC DNA]</scope>
    <source>
        <strain evidence="1 2">SMB1</strain>
    </source>
</reference>
<evidence type="ECO:0008006" key="3">
    <source>
        <dbReference type="Google" id="ProtNLM"/>
    </source>
</evidence>
<comment type="caution">
    <text evidence="1">The sequence shown here is derived from an EMBL/GenBank/DDBJ whole genome shotgun (WGS) entry which is preliminary data.</text>
</comment>